<dbReference type="GO" id="GO:0004349">
    <property type="term" value="F:glutamate 5-kinase activity"/>
    <property type="evidence" value="ECO:0007669"/>
    <property type="project" value="UniProtKB-EC"/>
</dbReference>
<dbReference type="CDD" id="cd21157">
    <property type="entry name" value="PUA_G5K"/>
    <property type="match status" value="1"/>
</dbReference>
<dbReference type="SMART" id="SM00359">
    <property type="entry name" value="PUA"/>
    <property type="match status" value="1"/>
</dbReference>
<keyword evidence="4 9" id="KW-0808">Transferase</keyword>
<dbReference type="PROSITE" id="PS00902">
    <property type="entry name" value="GLUTAMATE_5_KINASE"/>
    <property type="match status" value="1"/>
</dbReference>
<dbReference type="InterPro" id="IPR001057">
    <property type="entry name" value="Glu/AcGlu_kinase"/>
</dbReference>
<protein>
    <submittedName>
        <fullName evidence="9">Glutamate 5-kinase</fullName>
        <ecNumber evidence="9">2.7.2.11</ecNumber>
    </submittedName>
</protein>
<feature type="domain" description="PUA" evidence="8">
    <location>
        <begin position="209"/>
        <end position="291"/>
    </location>
</feature>
<dbReference type="FunFam" id="3.40.1160.10:FF:000006">
    <property type="entry name" value="Glutamate 5-kinase"/>
    <property type="match status" value="1"/>
</dbReference>
<evidence type="ECO:0000313" key="9">
    <source>
        <dbReference type="EMBL" id="OIQ68311.1"/>
    </source>
</evidence>
<dbReference type="Gene3D" id="2.30.130.10">
    <property type="entry name" value="PUA domain"/>
    <property type="match status" value="1"/>
</dbReference>
<dbReference type="InterPro" id="IPR005715">
    <property type="entry name" value="Glu_5kinase/COase_Synthase"/>
</dbReference>
<dbReference type="CDD" id="cd04242">
    <property type="entry name" value="AAK_G5K_ProB"/>
    <property type="match status" value="1"/>
</dbReference>
<evidence type="ECO:0000256" key="7">
    <source>
        <dbReference type="ARBA" id="ARBA00022840"/>
    </source>
</evidence>
<reference evidence="9" key="1">
    <citation type="submission" date="2016-10" db="EMBL/GenBank/DDBJ databases">
        <title>Sequence of Gallionella enrichment culture.</title>
        <authorList>
            <person name="Poehlein A."/>
            <person name="Muehling M."/>
            <person name="Daniel R."/>
        </authorList>
    </citation>
    <scope>NUCLEOTIDE SEQUENCE</scope>
</reference>
<dbReference type="EC" id="2.7.2.11" evidence="9"/>
<evidence type="ECO:0000259" key="8">
    <source>
        <dbReference type="SMART" id="SM00359"/>
    </source>
</evidence>
<evidence type="ECO:0000256" key="1">
    <source>
        <dbReference type="ARBA" id="ARBA00022490"/>
    </source>
</evidence>
<dbReference type="SUPFAM" id="SSF88697">
    <property type="entry name" value="PUA domain-like"/>
    <property type="match status" value="1"/>
</dbReference>
<dbReference type="PROSITE" id="PS50890">
    <property type="entry name" value="PUA"/>
    <property type="match status" value="1"/>
</dbReference>
<proteinExistence type="predicted"/>
<dbReference type="SUPFAM" id="SSF53633">
    <property type="entry name" value="Carbamate kinase-like"/>
    <property type="match status" value="1"/>
</dbReference>
<evidence type="ECO:0000256" key="4">
    <source>
        <dbReference type="ARBA" id="ARBA00022679"/>
    </source>
</evidence>
<dbReference type="PANTHER" id="PTHR43654">
    <property type="entry name" value="GLUTAMATE 5-KINASE"/>
    <property type="match status" value="1"/>
</dbReference>
<dbReference type="InterPro" id="IPR011529">
    <property type="entry name" value="Glu_5kinase"/>
</dbReference>
<evidence type="ECO:0000256" key="2">
    <source>
        <dbReference type="ARBA" id="ARBA00022605"/>
    </source>
</evidence>
<dbReference type="InterPro" id="IPR041739">
    <property type="entry name" value="G5K_ProB"/>
</dbReference>
<keyword evidence="2" id="KW-0028">Amino-acid biosynthesis</keyword>
<dbReference type="InterPro" id="IPR015947">
    <property type="entry name" value="PUA-like_sf"/>
</dbReference>
<dbReference type="Gene3D" id="3.40.1160.10">
    <property type="entry name" value="Acetylglutamate kinase-like"/>
    <property type="match status" value="1"/>
</dbReference>
<comment type="caution">
    <text evidence="9">The sequence shown here is derived from an EMBL/GenBank/DDBJ whole genome shotgun (WGS) entry which is preliminary data.</text>
</comment>
<keyword evidence="3" id="KW-0641">Proline biosynthesis</keyword>
<accession>A0A1J5PKI9</accession>
<dbReference type="AlphaFoldDB" id="A0A1J5PKI9"/>
<dbReference type="InterPro" id="IPR036393">
    <property type="entry name" value="AceGlu_kinase-like_sf"/>
</dbReference>
<dbReference type="GO" id="GO:0005829">
    <property type="term" value="C:cytosol"/>
    <property type="evidence" value="ECO:0007669"/>
    <property type="project" value="TreeGrafter"/>
</dbReference>
<dbReference type="PRINTS" id="PR00474">
    <property type="entry name" value="GLU5KINASE"/>
</dbReference>
<dbReference type="EMBL" id="MLJW01005384">
    <property type="protein sequence ID" value="OIQ68311.1"/>
    <property type="molecule type" value="Genomic_DNA"/>
</dbReference>
<dbReference type="PANTHER" id="PTHR43654:SF1">
    <property type="entry name" value="ISOPENTENYL PHOSPHATE KINASE"/>
    <property type="match status" value="1"/>
</dbReference>
<sequence length="298" mass="31155">MPLEQSRAAAAGGQIRLARAYEEFLAPHGITTAQVLVTLEDTEDRRRYLNSRATLETLLSLGVVPIVNENDTVATDEIRFGDNDRLAAQIAVTVGADQLVLLSDVDGFYTGNPKEDPTATRFDLVEEITPAIEAMAGDAISAFSKGGMKTKVIAAKTAVAGGCAMAIMEGSVMRPLTALSNGAACTWFLGQGDPQAARKRWIGAMKPRGELTVDAGAVTALRDGKSLLPAGVVAVSGSFGRGDPVAILAPSGDVLAKGLARYTAAETRAIKGHRSNEIAAILGAPGRAVLVHRDDMVM</sequence>
<dbReference type="GO" id="GO:0003723">
    <property type="term" value="F:RNA binding"/>
    <property type="evidence" value="ECO:0007669"/>
    <property type="project" value="InterPro"/>
</dbReference>
<keyword evidence="5" id="KW-0547">Nucleotide-binding</keyword>
<dbReference type="Pfam" id="PF01472">
    <property type="entry name" value="PUA"/>
    <property type="match status" value="1"/>
</dbReference>
<dbReference type="InterPro" id="IPR036974">
    <property type="entry name" value="PUA_sf"/>
</dbReference>
<dbReference type="InterPro" id="IPR019797">
    <property type="entry name" value="Glutamate_5-kinase_CS"/>
</dbReference>
<dbReference type="PIRSF" id="PIRSF000729">
    <property type="entry name" value="GK"/>
    <property type="match status" value="1"/>
</dbReference>
<keyword evidence="6 9" id="KW-0418">Kinase</keyword>
<evidence type="ECO:0000256" key="3">
    <source>
        <dbReference type="ARBA" id="ARBA00022650"/>
    </source>
</evidence>
<name>A0A1J5PKI9_9ZZZZ</name>
<organism evidence="9">
    <name type="scientific">mine drainage metagenome</name>
    <dbReference type="NCBI Taxonomy" id="410659"/>
    <lineage>
        <taxon>unclassified sequences</taxon>
        <taxon>metagenomes</taxon>
        <taxon>ecological metagenomes</taxon>
    </lineage>
</organism>
<keyword evidence="1" id="KW-0963">Cytoplasm</keyword>
<dbReference type="InterPro" id="IPR001048">
    <property type="entry name" value="Asp/Glu/Uridylate_kinase"/>
</dbReference>
<dbReference type="GO" id="GO:0008652">
    <property type="term" value="P:amino acid biosynthetic process"/>
    <property type="evidence" value="ECO:0007669"/>
    <property type="project" value="UniProtKB-KW"/>
</dbReference>
<dbReference type="InterPro" id="IPR002478">
    <property type="entry name" value="PUA"/>
</dbReference>
<keyword evidence="7" id="KW-0067">ATP-binding</keyword>
<dbReference type="Pfam" id="PF00696">
    <property type="entry name" value="AA_kinase"/>
    <property type="match status" value="1"/>
</dbReference>
<evidence type="ECO:0000256" key="5">
    <source>
        <dbReference type="ARBA" id="ARBA00022741"/>
    </source>
</evidence>
<dbReference type="NCBIfam" id="TIGR01027">
    <property type="entry name" value="proB"/>
    <property type="match status" value="1"/>
</dbReference>
<evidence type="ECO:0000256" key="6">
    <source>
        <dbReference type="ARBA" id="ARBA00022777"/>
    </source>
</evidence>
<gene>
    <name evidence="9" type="primary">proB_14</name>
    <name evidence="9" type="ORF">GALL_500980</name>
</gene>
<dbReference type="GO" id="GO:0005524">
    <property type="term" value="F:ATP binding"/>
    <property type="evidence" value="ECO:0007669"/>
    <property type="project" value="UniProtKB-KW"/>
</dbReference>